<keyword evidence="1" id="KW-0472">Membrane</keyword>
<dbReference type="EMBL" id="AZBU02000002">
    <property type="protein sequence ID" value="TKR96083.1"/>
    <property type="molecule type" value="Genomic_DNA"/>
</dbReference>
<gene>
    <name evidence="3" type="ORF">L596_010154</name>
</gene>
<keyword evidence="2" id="KW-0732">Signal</keyword>
<sequence length="417" mass="48138">MTLCFSWTLTALVILGTAAENASKPTIRLNTAVGNECNSQLSYFVFNSSILVEFCPMNGLANNYFHTVTCYGFVRVKMYGKDNDTLDQEIVKLLEDHKIDKSKRELCEIRSFYFNSTAWIFFKMPDFSRVNSPIEKNVSYWIVDLLGKKGFIPFPPKENWTFIGKGYKTFEFKKLSDHVIKNETAICNPYNWYFRHQNMDFRVSTGGRVSLNDTFNARRSTQKDCHPNFAQFQQNDPITERYNTSTGPNTIYSSGYHKRALIKTQVYSEHQLHAARIGKNMSDYHFIFEYRNLTELEKYFDKKMDRDKLSHHYCYLRPIRHDLGELPHGFMLPEVEGMKLWDPSIITTTTVSMTLEASTEAENLTFTPQIKAEVIVEEIEENPGSSDAEVYVIVTVAATFVLAIVALGVLGIWAFRR</sequence>
<reference evidence="3 4" key="2">
    <citation type="journal article" date="2019" name="G3 (Bethesda)">
        <title>Hybrid Assembly of the Genome of the Entomopathogenic Nematode Steinernema carpocapsae Identifies the X-Chromosome.</title>
        <authorList>
            <person name="Serra L."/>
            <person name="Macchietto M."/>
            <person name="Macias-Munoz A."/>
            <person name="McGill C.J."/>
            <person name="Rodriguez I.M."/>
            <person name="Rodriguez B."/>
            <person name="Murad R."/>
            <person name="Mortazavi A."/>
        </authorList>
    </citation>
    <scope>NUCLEOTIDE SEQUENCE [LARGE SCALE GENOMIC DNA]</scope>
    <source>
        <strain evidence="3 4">ALL</strain>
    </source>
</reference>
<keyword evidence="1" id="KW-1133">Transmembrane helix</keyword>
<dbReference type="AlphaFoldDB" id="A0A4U5PHZ3"/>
<keyword evidence="4" id="KW-1185">Reference proteome</keyword>
<name>A0A4U5PHZ3_STECR</name>
<feature type="transmembrane region" description="Helical" evidence="1">
    <location>
        <begin position="390"/>
        <end position="415"/>
    </location>
</feature>
<evidence type="ECO:0000313" key="4">
    <source>
        <dbReference type="Proteomes" id="UP000298663"/>
    </source>
</evidence>
<evidence type="ECO:0000256" key="1">
    <source>
        <dbReference type="SAM" id="Phobius"/>
    </source>
</evidence>
<proteinExistence type="predicted"/>
<evidence type="ECO:0000313" key="3">
    <source>
        <dbReference type="EMBL" id="TKR96083.1"/>
    </source>
</evidence>
<feature type="chain" id="PRO_5020428321" evidence="2">
    <location>
        <begin position="20"/>
        <end position="417"/>
    </location>
</feature>
<dbReference type="Proteomes" id="UP000298663">
    <property type="component" value="Unassembled WGS sequence"/>
</dbReference>
<feature type="signal peptide" evidence="2">
    <location>
        <begin position="1"/>
        <end position="19"/>
    </location>
</feature>
<evidence type="ECO:0000256" key="2">
    <source>
        <dbReference type="SAM" id="SignalP"/>
    </source>
</evidence>
<reference evidence="3 4" key="1">
    <citation type="journal article" date="2015" name="Genome Biol.">
        <title>Comparative genomics of Steinernema reveals deeply conserved gene regulatory networks.</title>
        <authorList>
            <person name="Dillman A.R."/>
            <person name="Macchietto M."/>
            <person name="Porter C.F."/>
            <person name="Rogers A."/>
            <person name="Williams B."/>
            <person name="Antoshechkin I."/>
            <person name="Lee M.M."/>
            <person name="Goodwin Z."/>
            <person name="Lu X."/>
            <person name="Lewis E.E."/>
            <person name="Goodrich-Blair H."/>
            <person name="Stock S.P."/>
            <person name="Adams B.J."/>
            <person name="Sternberg P.W."/>
            <person name="Mortazavi A."/>
        </authorList>
    </citation>
    <scope>NUCLEOTIDE SEQUENCE [LARGE SCALE GENOMIC DNA]</scope>
    <source>
        <strain evidence="3 4">ALL</strain>
    </source>
</reference>
<accession>A0A4U5PHZ3</accession>
<comment type="caution">
    <text evidence="3">The sequence shown here is derived from an EMBL/GenBank/DDBJ whole genome shotgun (WGS) entry which is preliminary data.</text>
</comment>
<protein>
    <submittedName>
        <fullName evidence="3">Uncharacterized protein</fullName>
    </submittedName>
</protein>
<keyword evidence="1" id="KW-0812">Transmembrane</keyword>
<organism evidence="3 4">
    <name type="scientific">Steinernema carpocapsae</name>
    <name type="common">Entomopathogenic nematode</name>
    <dbReference type="NCBI Taxonomy" id="34508"/>
    <lineage>
        <taxon>Eukaryota</taxon>
        <taxon>Metazoa</taxon>
        <taxon>Ecdysozoa</taxon>
        <taxon>Nematoda</taxon>
        <taxon>Chromadorea</taxon>
        <taxon>Rhabditida</taxon>
        <taxon>Tylenchina</taxon>
        <taxon>Panagrolaimomorpha</taxon>
        <taxon>Strongyloidoidea</taxon>
        <taxon>Steinernematidae</taxon>
        <taxon>Steinernema</taxon>
    </lineage>
</organism>